<dbReference type="Proteomes" id="UP000626786">
    <property type="component" value="Unassembled WGS sequence"/>
</dbReference>
<dbReference type="PANTHER" id="PTHR39188:SF3">
    <property type="entry name" value="STAGE IV SPORULATION PROTEIN FB"/>
    <property type="match status" value="1"/>
</dbReference>
<comment type="cofactor">
    <cofactor evidence="1">
        <name>Zn(2+)</name>
        <dbReference type="ChEBI" id="CHEBI:29105"/>
    </cofactor>
</comment>
<dbReference type="InterPro" id="IPR008915">
    <property type="entry name" value="Peptidase_M50"/>
</dbReference>
<evidence type="ECO:0000313" key="15">
    <source>
        <dbReference type="Proteomes" id="UP000626786"/>
    </source>
</evidence>
<evidence type="ECO:0000256" key="1">
    <source>
        <dbReference type="ARBA" id="ARBA00001947"/>
    </source>
</evidence>
<evidence type="ECO:0000256" key="8">
    <source>
        <dbReference type="ARBA" id="ARBA00022833"/>
    </source>
</evidence>
<dbReference type="SUPFAM" id="SSF140990">
    <property type="entry name" value="FtsH protease domain-like"/>
    <property type="match status" value="1"/>
</dbReference>
<dbReference type="EMBL" id="JACSQN010000001">
    <property type="protein sequence ID" value="MBD7983041.1"/>
    <property type="molecule type" value="Genomic_DNA"/>
</dbReference>
<comment type="caution">
    <text evidence="14">The sequence shown here is derived from an EMBL/GenBank/DDBJ whole genome shotgun (WGS) entry which is preliminary data.</text>
</comment>
<keyword evidence="9 12" id="KW-1133">Transmembrane helix</keyword>
<comment type="subcellular location">
    <subcellularLocation>
        <location evidence="2">Membrane</location>
        <topology evidence="2">Multi-pass membrane protein</topology>
    </subcellularLocation>
</comment>
<evidence type="ECO:0000256" key="9">
    <source>
        <dbReference type="ARBA" id="ARBA00022989"/>
    </source>
</evidence>
<evidence type="ECO:0000256" key="6">
    <source>
        <dbReference type="ARBA" id="ARBA00022723"/>
    </source>
</evidence>
<evidence type="ECO:0000259" key="13">
    <source>
        <dbReference type="Pfam" id="PF02163"/>
    </source>
</evidence>
<dbReference type="Pfam" id="PF02163">
    <property type="entry name" value="Peptidase_M50"/>
    <property type="match status" value="1"/>
</dbReference>
<evidence type="ECO:0000256" key="3">
    <source>
        <dbReference type="ARBA" id="ARBA00007931"/>
    </source>
</evidence>
<keyword evidence="10" id="KW-0482">Metalloprotease</keyword>
<dbReference type="PANTHER" id="PTHR39188">
    <property type="entry name" value="MEMBRANE-ASSOCIATED ZINC METALLOPROTEASE M50B"/>
    <property type="match status" value="1"/>
</dbReference>
<keyword evidence="7" id="KW-0378">Hydrolase</keyword>
<sequence length="201" mass="22523">MKLRLHPVLAPFFLALMLTGGLSFYALVFLSLLLHEAGHILAAYLSGMKVRMCTIMPYGGELHIPGKFQYAKKQKIFVALGGPAATFIVLLCSIVLNFPGNEQLVKIQIVILLVNLLPIIPLDGGQALCAFIETEKNKFEVRTSYLIFSIVFLTVAIIVMIDWIPSTLLFIALALFLLIQNITTFKFRKYEKAFEQLKENS</sequence>
<comment type="similarity">
    <text evidence="3">Belongs to the peptidase M50B family.</text>
</comment>
<evidence type="ECO:0000256" key="4">
    <source>
        <dbReference type="ARBA" id="ARBA00022670"/>
    </source>
</evidence>
<keyword evidence="4" id="KW-0645">Protease</keyword>
<keyword evidence="15" id="KW-1185">Reference proteome</keyword>
<evidence type="ECO:0000256" key="11">
    <source>
        <dbReference type="ARBA" id="ARBA00023136"/>
    </source>
</evidence>
<feature type="transmembrane region" description="Helical" evidence="12">
    <location>
        <begin position="76"/>
        <end position="98"/>
    </location>
</feature>
<feature type="transmembrane region" description="Helical" evidence="12">
    <location>
        <begin position="104"/>
        <end position="122"/>
    </location>
</feature>
<dbReference type="RefSeq" id="WP_191692689.1">
    <property type="nucleotide sequence ID" value="NZ_JACSQN010000001.1"/>
</dbReference>
<reference evidence="14 15" key="1">
    <citation type="submission" date="2020-08" db="EMBL/GenBank/DDBJ databases">
        <title>A Genomic Blueprint of the Chicken Gut Microbiome.</title>
        <authorList>
            <person name="Gilroy R."/>
            <person name="Ravi A."/>
            <person name="Getino M."/>
            <person name="Pursley I."/>
            <person name="Horton D.L."/>
            <person name="Alikhan N.-F."/>
            <person name="Baker D."/>
            <person name="Gharbi K."/>
            <person name="Hall N."/>
            <person name="Watson M."/>
            <person name="Adriaenssens E.M."/>
            <person name="Foster-Nyarko E."/>
            <person name="Jarju S."/>
            <person name="Secka A."/>
            <person name="Antonio M."/>
            <person name="Oren A."/>
            <person name="Chaudhuri R."/>
            <person name="La Ragione R.M."/>
            <person name="Hildebrand F."/>
            <person name="Pallen M.J."/>
        </authorList>
    </citation>
    <scope>NUCLEOTIDE SEQUENCE [LARGE SCALE GENOMIC DNA]</scope>
    <source>
        <strain evidence="14 15">Sa2YVA2</strain>
    </source>
</reference>
<evidence type="ECO:0000256" key="7">
    <source>
        <dbReference type="ARBA" id="ARBA00022801"/>
    </source>
</evidence>
<evidence type="ECO:0000256" key="12">
    <source>
        <dbReference type="SAM" id="Phobius"/>
    </source>
</evidence>
<feature type="domain" description="Peptidase M50" evidence="13">
    <location>
        <begin position="24"/>
        <end position="96"/>
    </location>
</feature>
<evidence type="ECO:0000256" key="2">
    <source>
        <dbReference type="ARBA" id="ARBA00004141"/>
    </source>
</evidence>
<feature type="transmembrane region" description="Helical" evidence="12">
    <location>
        <begin position="12"/>
        <end position="34"/>
    </location>
</feature>
<keyword evidence="6" id="KW-0479">Metal-binding</keyword>
<keyword evidence="11 12" id="KW-0472">Membrane</keyword>
<dbReference type="InterPro" id="IPR037219">
    <property type="entry name" value="Peptidase_M41-like"/>
</dbReference>
<evidence type="ECO:0000256" key="5">
    <source>
        <dbReference type="ARBA" id="ARBA00022692"/>
    </source>
</evidence>
<proteinExistence type="inferred from homology"/>
<feature type="transmembrane region" description="Helical" evidence="12">
    <location>
        <begin position="143"/>
        <end position="161"/>
    </location>
</feature>
<keyword evidence="8" id="KW-0862">Zinc</keyword>
<accession>A0ABR8U4S9</accession>
<name>A0ABR8U4S9_9BACL</name>
<organism evidence="14 15">
    <name type="scientific">Sporosarcina quadrami</name>
    <dbReference type="NCBI Taxonomy" id="2762234"/>
    <lineage>
        <taxon>Bacteria</taxon>
        <taxon>Bacillati</taxon>
        <taxon>Bacillota</taxon>
        <taxon>Bacilli</taxon>
        <taxon>Bacillales</taxon>
        <taxon>Caryophanaceae</taxon>
        <taxon>Sporosarcina</taxon>
    </lineage>
</organism>
<evidence type="ECO:0000256" key="10">
    <source>
        <dbReference type="ARBA" id="ARBA00023049"/>
    </source>
</evidence>
<gene>
    <name evidence="14" type="ORF">H9649_00495</name>
</gene>
<evidence type="ECO:0000313" key="14">
    <source>
        <dbReference type="EMBL" id="MBD7983041.1"/>
    </source>
</evidence>
<keyword evidence="5 12" id="KW-0812">Transmembrane</keyword>
<protein>
    <submittedName>
        <fullName evidence="14">M50 family metallopeptidase</fullName>
    </submittedName>
</protein>